<evidence type="ECO:0000313" key="1">
    <source>
        <dbReference type="EMBL" id="EME65477.1"/>
    </source>
</evidence>
<protein>
    <recommendedName>
        <fullName evidence="3">Transposase</fullName>
    </recommendedName>
</protein>
<proteinExistence type="predicted"/>
<dbReference type="EMBL" id="AOEX01000032">
    <property type="protein sequence ID" value="EME65477.1"/>
    <property type="molecule type" value="Genomic_DNA"/>
</dbReference>
<accession>M2ZDV0</accession>
<evidence type="ECO:0000313" key="2">
    <source>
        <dbReference type="Proteomes" id="UP000011731"/>
    </source>
</evidence>
<dbReference type="PATRIC" id="fig|1278076.4.peg.2256"/>
<sequence length="49" mass="4999">MGLSMSQRKAVDHLPGCGLVVAVEGTGSYGAELARVLRRAGMTVLGVPS</sequence>
<dbReference type="AlphaFoldDB" id="M2ZDV0"/>
<reference evidence="1 2" key="1">
    <citation type="journal article" date="2013" name="Genome Announc.">
        <title>Draft Genome Sequence of Rhodococcus ruber Strain BKS 20-38.</title>
        <authorList>
            <person name="Bala M."/>
            <person name="Kumar S."/>
            <person name="Raghava G.P."/>
            <person name="Mayilraj S."/>
        </authorList>
    </citation>
    <scope>NUCLEOTIDE SEQUENCE [LARGE SCALE GENOMIC DNA]</scope>
    <source>
        <strain evidence="1 2">BKS 20-38</strain>
    </source>
</reference>
<comment type="caution">
    <text evidence="1">The sequence shown here is derived from an EMBL/GenBank/DDBJ whole genome shotgun (WGS) entry which is preliminary data.</text>
</comment>
<organism evidence="1 2">
    <name type="scientific">Rhodococcus ruber BKS 20-38</name>
    <dbReference type="NCBI Taxonomy" id="1278076"/>
    <lineage>
        <taxon>Bacteria</taxon>
        <taxon>Bacillati</taxon>
        <taxon>Actinomycetota</taxon>
        <taxon>Actinomycetes</taxon>
        <taxon>Mycobacteriales</taxon>
        <taxon>Nocardiaceae</taxon>
        <taxon>Rhodococcus</taxon>
    </lineage>
</organism>
<dbReference type="Proteomes" id="UP000011731">
    <property type="component" value="Unassembled WGS sequence"/>
</dbReference>
<keyword evidence="2" id="KW-1185">Reference proteome</keyword>
<name>M2ZDV0_9NOCA</name>
<gene>
    <name evidence="1" type="ORF">G352_10837</name>
</gene>
<evidence type="ECO:0008006" key="3">
    <source>
        <dbReference type="Google" id="ProtNLM"/>
    </source>
</evidence>